<dbReference type="EMBL" id="CP041616">
    <property type="protein sequence ID" value="QDO87419.1"/>
    <property type="molecule type" value="Genomic_DNA"/>
</dbReference>
<feature type="transmembrane region" description="Helical" evidence="5">
    <location>
        <begin position="345"/>
        <end position="368"/>
    </location>
</feature>
<keyword evidence="4 5" id="KW-0472">Membrane</keyword>
<feature type="transmembrane region" description="Helical" evidence="5">
    <location>
        <begin position="271"/>
        <end position="288"/>
    </location>
</feature>
<accession>A0A516G7D5</accession>
<feature type="transmembrane region" description="Helical" evidence="5">
    <location>
        <begin position="135"/>
        <end position="154"/>
    </location>
</feature>
<dbReference type="KEGG" id="orz:FNH13_02945"/>
<dbReference type="Pfam" id="PF04932">
    <property type="entry name" value="Wzy_C"/>
    <property type="match status" value="1"/>
</dbReference>
<keyword evidence="8" id="KW-1185">Reference proteome</keyword>
<reference evidence="7 8" key="1">
    <citation type="submission" date="2019-07" db="EMBL/GenBank/DDBJ databases">
        <title>complete genome sequencing of Ornithinimicrobium sp. H23M54.</title>
        <authorList>
            <person name="Bae J.-W."/>
            <person name="Lee S.-Y."/>
        </authorList>
    </citation>
    <scope>NUCLEOTIDE SEQUENCE [LARGE SCALE GENOMIC DNA]</scope>
    <source>
        <strain evidence="7 8">H23M54</strain>
    </source>
</reference>
<dbReference type="GO" id="GO:0016020">
    <property type="term" value="C:membrane"/>
    <property type="evidence" value="ECO:0007669"/>
    <property type="project" value="UniProtKB-SubCell"/>
</dbReference>
<feature type="transmembrane region" description="Helical" evidence="5">
    <location>
        <begin position="202"/>
        <end position="219"/>
    </location>
</feature>
<keyword evidence="7" id="KW-0436">Ligase</keyword>
<proteinExistence type="predicted"/>
<evidence type="ECO:0000259" key="6">
    <source>
        <dbReference type="Pfam" id="PF04932"/>
    </source>
</evidence>
<feature type="transmembrane region" description="Helical" evidence="5">
    <location>
        <begin position="39"/>
        <end position="66"/>
    </location>
</feature>
<protein>
    <submittedName>
        <fullName evidence="7">O-antigen ligase family protein</fullName>
    </submittedName>
</protein>
<keyword evidence="3 5" id="KW-1133">Transmembrane helix</keyword>
<dbReference type="PANTHER" id="PTHR37422">
    <property type="entry name" value="TEICHURONIC ACID BIOSYNTHESIS PROTEIN TUAE"/>
    <property type="match status" value="1"/>
</dbReference>
<evidence type="ECO:0000256" key="1">
    <source>
        <dbReference type="ARBA" id="ARBA00004141"/>
    </source>
</evidence>
<evidence type="ECO:0000256" key="3">
    <source>
        <dbReference type="ARBA" id="ARBA00022989"/>
    </source>
</evidence>
<dbReference type="GO" id="GO:0016874">
    <property type="term" value="F:ligase activity"/>
    <property type="evidence" value="ECO:0007669"/>
    <property type="project" value="UniProtKB-KW"/>
</dbReference>
<feature type="transmembrane region" description="Helical" evidence="5">
    <location>
        <begin position="403"/>
        <end position="420"/>
    </location>
</feature>
<dbReference type="AlphaFoldDB" id="A0A516G7D5"/>
<comment type="subcellular location">
    <subcellularLocation>
        <location evidence="1">Membrane</location>
        <topology evidence="1">Multi-pass membrane protein</topology>
    </subcellularLocation>
</comment>
<keyword evidence="2 5" id="KW-0812">Transmembrane</keyword>
<evidence type="ECO:0000313" key="8">
    <source>
        <dbReference type="Proteomes" id="UP000315395"/>
    </source>
</evidence>
<evidence type="ECO:0000256" key="4">
    <source>
        <dbReference type="ARBA" id="ARBA00023136"/>
    </source>
</evidence>
<name>A0A516G7D5_9MICO</name>
<feature type="transmembrane region" description="Helical" evidence="5">
    <location>
        <begin position="78"/>
        <end position="95"/>
    </location>
</feature>
<dbReference type="InterPro" id="IPR051533">
    <property type="entry name" value="WaaL-like"/>
</dbReference>
<dbReference type="PANTHER" id="PTHR37422:SF13">
    <property type="entry name" value="LIPOPOLYSACCHARIDE BIOSYNTHESIS PROTEIN PA4999-RELATED"/>
    <property type="match status" value="1"/>
</dbReference>
<dbReference type="InterPro" id="IPR007016">
    <property type="entry name" value="O-antigen_ligase-rel_domated"/>
</dbReference>
<evidence type="ECO:0000256" key="5">
    <source>
        <dbReference type="SAM" id="Phobius"/>
    </source>
</evidence>
<dbReference type="Proteomes" id="UP000315395">
    <property type="component" value="Chromosome"/>
</dbReference>
<sequence>MMHSEWMSRALLACTGVAALVIAVGVGYASTTRPTLALLAAAIVAVAGATVAQPAALPALAFALVVVTARVAVGPVDLTVSDVALGVSFWPALFMSPRPFSRELRQLLWLNAIYQTTTLFTVIQNPFTANRVEWVHAWLLVSGALIIGWAAGRAGLAKTALALLLLSSGILAAGTVVQGVTQWAVGDFSPVFPQWPYPMHKNAIGCILGFSAVIAYARPSWLGWPRWGTTVMFWLSVTGIGAAQSRQAMVGLAIGLVVVSVRNHPERRRSLLILLGIAPVLAVVATMVRDQLASDNIHNSAFQRLTWFEESIEAWQQNPWVGTGLRYWYTDTQYNFQPPNGILEVLATAGVVGLVGFLIMMIGSLVVLWRLDKTYGTLAFALLLSRLVQGQLDLFWVAVQTSIPFLVAGLCLGLAARAAADSRPRSTPTQAVPAPTGG</sequence>
<organism evidence="7 8">
    <name type="scientific">Ornithinimicrobium ciconiae</name>
    <dbReference type="NCBI Taxonomy" id="2594265"/>
    <lineage>
        <taxon>Bacteria</taxon>
        <taxon>Bacillati</taxon>
        <taxon>Actinomycetota</taxon>
        <taxon>Actinomycetes</taxon>
        <taxon>Micrococcales</taxon>
        <taxon>Ornithinimicrobiaceae</taxon>
        <taxon>Ornithinimicrobium</taxon>
    </lineage>
</organism>
<gene>
    <name evidence="7" type="ORF">FNH13_02945</name>
</gene>
<evidence type="ECO:0000313" key="7">
    <source>
        <dbReference type="EMBL" id="QDO87419.1"/>
    </source>
</evidence>
<dbReference type="RefSeq" id="WP_143782077.1">
    <property type="nucleotide sequence ID" value="NZ_CP041616.1"/>
</dbReference>
<feature type="transmembrane region" description="Helical" evidence="5">
    <location>
        <begin position="107"/>
        <end position="123"/>
    </location>
</feature>
<feature type="transmembrane region" description="Helical" evidence="5">
    <location>
        <begin position="160"/>
        <end position="181"/>
    </location>
</feature>
<evidence type="ECO:0000256" key="2">
    <source>
        <dbReference type="ARBA" id="ARBA00022692"/>
    </source>
</evidence>
<dbReference type="OrthoDB" id="3837781at2"/>
<feature type="domain" description="O-antigen ligase-related" evidence="6">
    <location>
        <begin position="232"/>
        <end position="358"/>
    </location>
</feature>